<feature type="non-terminal residue" evidence="1">
    <location>
        <position position="1"/>
    </location>
</feature>
<evidence type="ECO:0000313" key="2">
    <source>
        <dbReference type="Proteomes" id="UP000789739"/>
    </source>
</evidence>
<reference evidence="1" key="1">
    <citation type="submission" date="2021-06" db="EMBL/GenBank/DDBJ databases">
        <authorList>
            <person name="Kallberg Y."/>
            <person name="Tangrot J."/>
            <person name="Rosling A."/>
        </authorList>
    </citation>
    <scope>NUCLEOTIDE SEQUENCE</scope>
    <source>
        <strain evidence="1">BR232B</strain>
    </source>
</reference>
<keyword evidence="2" id="KW-1185">Reference proteome</keyword>
<proteinExistence type="predicted"/>
<dbReference type="AlphaFoldDB" id="A0A9N9DTC0"/>
<feature type="non-terminal residue" evidence="1">
    <location>
        <position position="469"/>
    </location>
</feature>
<organism evidence="1 2">
    <name type="scientific">Paraglomus brasilianum</name>
    <dbReference type="NCBI Taxonomy" id="144538"/>
    <lineage>
        <taxon>Eukaryota</taxon>
        <taxon>Fungi</taxon>
        <taxon>Fungi incertae sedis</taxon>
        <taxon>Mucoromycota</taxon>
        <taxon>Glomeromycotina</taxon>
        <taxon>Glomeromycetes</taxon>
        <taxon>Paraglomerales</taxon>
        <taxon>Paraglomeraceae</taxon>
        <taxon>Paraglomus</taxon>
    </lineage>
</organism>
<evidence type="ECO:0000313" key="1">
    <source>
        <dbReference type="EMBL" id="CAG8651788.1"/>
    </source>
</evidence>
<comment type="caution">
    <text evidence="1">The sequence shown here is derived from an EMBL/GenBank/DDBJ whole genome shotgun (WGS) entry which is preliminary data.</text>
</comment>
<dbReference type="OrthoDB" id="2405175at2759"/>
<sequence>DIMIGHLEMMVVPNNWYWTSSAQLSLVLVPHWLRKDNVGLLRHFKQSPQALYCTSPKYIERPNSSNPVITMWVKLEGKPDFEEVVVEKSDYQNNNPNVHNLKTLLRKRIEILKDIQERDIELFTFPDTIFIPAKTTLESLDIKSSTEVLVRYPLSNFSIKVNLRFYRTMAECVIPHSSGSLSLLRDAVKAEFDRLEKISTNDLYFEYTQGKLKKKIDSELHFNIIVNNTKPNDQTEHILDLKVQIKGQKAYEEWKMSEVAKLYNDAFKSSETMAKFSIDDLPESSPPLTSEDLESFINQLKQKLLAFQAVTTNEATAREFISIFMTWATSHVRKNNDNTTRLAVEVDLDGTRGYGSVDYGNFIQYLLTLVTEAKMSEMEKGVAKNLIQIYSAVEEIQRLGKRKLDETDFENSPVIFGIVTTGILWRFIRVTGPLGSQKVEITAEYNSGLGSATFSNTQDAKDVLSHIVR</sequence>
<dbReference type="EMBL" id="CAJVPI010002935">
    <property type="protein sequence ID" value="CAG8651788.1"/>
    <property type="molecule type" value="Genomic_DNA"/>
</dbReference>
<protein>
    <submittedName>
        <fullName evidence="1">2695_t:CDS:1</fullName>
    </submittedName>
</protein>
<gene>
    <name evidence="1" type="ORF">PBRASI_LOCUS10303</name>
</gene>
<name>A0A9N9DTC0_9GLOM</name>
<accession>A0A9N9DTC0</accession>
<dbReference type="Proteomes" id="UP000789739">
    <property type="component" value="Unassembled WGS sequence"/>
</dbReference>